<keyword evidence="3" id="KW-0032">Aminotransferase</keyword>
<dbReference type="InterPro" id="IPR015422">
    <property type="entry name" value="PyrdxlP-dep_Trfase_small"/>
</dbReference>
<dbReference type="CDD" id="cd00609">
    <property type="entry name" value="AAT_like"/>
    <property type="match status" value="1"/>
</dbReference>
<evidence type="ECO:0000313" key="7">
    <source>
        <dbReference type="EMBL" id="GFZ85660.1"/>
    </source>
</evidence>
<dbReference type="EMBL" id="BMEV01000063">
    <property type="protein sequence ID" value="GFZ85660.1"/>
    <property type="molecule type" value="Genomic_DNA"/>
</dbReference>
<reference evidence="7" key="2">
    <citation type="submission" date="2020-09" db="EMBL/GenBank/DDBJ databases">
        <authorList>
            <person name="Sun Q."/>
            <person name="Zhou Y."/>
        </authorList>
    </citation>
    <scope>NUCLEOTIDE SEQUENCE</scope>
    <source>
        <strain evidence="7">CGMCC 1.12360</strain>
    </source>
</reference>
<keyword evidence="8" id="KW-1185">Reference proteome</keyword>
<comment type="cofactor">
    <cofactor evidence="1">
        <name>pyridoxal 5'-phosphate</name>
        <dbReference type="ChEBI" id="CHEBI:597326"/>
    </cofactor>
</comment>
<gene>
    <name evidence="7" type="ORF">GCM10010978_27170</name>
</gene>
<dbReference type="SUPFAM" id="SSF53383">
    <property type="entry name" value="PLP-dependent transferases"/>
    <property type="match status" value="1"/>
</dbReference>
<comment type="similarity">
    <text evidence="2">Belongs to the class-I pyridoxal-phosphate-dependent aminotransferase family.</text>
</comment>
<dbReference type="PANTHER" id="PTHR46383">
    <property type="entry name" value="ASPARTATE AMINOTRANSFERASE"/>
    <property type="match status" value="1"/>
</dbReference>
<comment type="caution">
    <text evidence="7">The sequence shown here is derived from an EMBL/GenBank/DDBJ whole genome shotgun (WGS) entry which is preliminary data.</text>
</comment>
<evidence type="ECO:0000256" key="3">
    <source>
        <dbReference type="ARBA" id="ARBA00022576"/>
    </source>
</evidence>
<protein>
    <recommendedName>
        <fullName evidence="6">Aminotransferase class I/classII large domain-containing protein</fullName>
    </recommendedName>
</protein>
<dbReference type="RefSeq" id="WP_188392965.1">
    <property type="nucleotide sequence ID" value="NZ_BMEV01000063.1"/>
</dbReference>
<dbReference type="Proteomes" id="UP000602050">
    <property type="component" value="Unassembled WGS sequence"/>
</dbReference>
<evidence type="ECO:0000313" key="8">
    <source>
        <dbReference type="Proteomes" id="UP000602050"/>
    </source>
</evidence>
<name>A0A8J2TS80_9BACI</name>
<evidence type="ECO:0000256" key="4">
    <source>
        <dbReference type="ARBA" id="ARBA00022679"/>
    </source>
</evidence>
<proteinExistence type="inferred from homology"/>
<dbReference type="InterPro" id="IPR015421">
    <property type="entry name" value="PyrdxlP-dep_Trfase_major"/>
</dbReference>
<evidence type="ECO:0000256" key="5">
    <source>
        <dbReference type="ARBA" id="ARBA00022898"/>
    </source>
</evidence>
<evidence type="ECO:0000259" key="6">
    <source>
        <dbReference type="Pfam" id="PF00155"/>
    </source>
</evidence>
<dbReference type="PANTHER" id="PTHR46383:SF1">
    <property type="entry name" value="ASPARTATE AMINOTRANSFERASE"/>
    <property type="match status" value="1"/>
</dbReference>
<sequence length="429" mass="48618">MNVLAEKLNKDIEKEHPFILEMLSDIGKELYYPKGILSQSAEANKQALPRFNATVGIATESGGPMYFDHIQEHFSGYAPKDIYPYAPPSGKQPLREAWKEKILQDNPSLKDKKFVLPIVTNALTHGLSIAADLFVDKGDTVVVPNKFWGNYNLTFGLRRKGNIVTFDLFNEQNKFNTDGLKEAIFQAPGQKTIVVLNFPNNPTGYTPTEEEAETIIAVLKEAAEENRNLVVLLDDAYFGLFYEDSLKESIFGKLIGLDPRILPVKIDGATKENYVWGLRVGFITYGVEDELAAHALEQKTMGLIRGTISSGPHLSQTVILQSLKSDRFAEEKQQKWNIMKARYEKMKAVIYDEKYKDAWEPYPFNSGYFMCIKLRHVNAETLRVHLLNKYEVGTIAVNETDLRIAFSSVEKEDIEELIERIYNGVSDLT</sequence>
<dbReference type="AlphaFoldDB" id="A0A8J2TS80"/>
<accession>A0A8J2TS80</accession>
<dbReference type="InterPro" id="IPR015424">
    <property type="entry name" value="PyrdxlP-dep_Trfase"/>
</dbReference>
<dbReference type="GO" id="GO:0030170">
    <property type="term" value="F:pyridoxal phosphate binding"/>
    <property type="evidence" value="ECO:0007669"/>
    <property type="project" value="InterPro"/>
</dbReference>
<dbReference type="GO" id="GO:0006520">
    <property type="term" value="P:amino acid metabolic process"/>
    <property type="evidence" value="ECO:0007669"/>
    <property type="project" value="InterPro"/>
</dbReference>
<feature type="domain" description="Aminotransferase class I/classII large" evidence="6">
    <location>
        <begin position="84"/>
        <end position="421"/>
    </location>
</feature>
<dbReference type="Gene3D" id="3.90.1150.10">
    <property type="entry name" value="Aspartate Aminotransferase, domain 1"/>
    <property type="match status" value="1"/>
</dbReference>
<reference evidence="7" key="1">
    <citation type="journal article" date="2014" name="Int. J. Syst. Evol. Microbiol.">
        <title>Complete genome sequence of Corynebacterium casei LMG S-19264T (=DSM 44701T), isolated from a smear-ripened cheese.</title>
        <authorList>
            <consortium name="US DOE Joint Genome Institute (JGI-PGF)"/>
            <person name="Walter F."/>
            <person name="Albersmeier A."/>
            <person name="Kalinowski J."/>
            <person name="Ruckert C."/>
        </authorList>
    </citation>
    <scope>NUCLEOTIDE SEQUENCE</scope>
    <source>
        <strain evidence="7">CGMCC 1.12360</strain>
    </source>
</reference>
<dbReference type="GO" id="GO:0008483">
    <property type="term" value="F:transaminase activity"/>
    <property type="evidence" value="ECO:0007669"/>
    <property type="project" value="UniProtKB-KW"/>
</dbReference>
<dbReference type="InterPro" id="IPR004839">
    <property type="entry name" value="Aminotransferase_I/II_large"/>
</dbReference>
<dbReference type="NCBIfam" id="NF006388">
    <property type="entry name" value="PRK08637.1"/>
    <property type="match status" value="1"/>
</dbReference>
<dbReference type="Pfam" id="PF00155">
    <property type="entry name" value="Aminotran_1_2"/>
    <property type="match status" value="1"/>
</dbReference>
<organism evidence="7 8">
    <name type="scientific">Compostibacillus humi</name>
    <dbReference type="NCBI Taxonomy" id="1245525"/>
    <lineage>
        <taxon>Bacteria</taxon>
        <taxon>Bacillati</taxon>
        <taxon>Bacillota</taxon>
        <taxon>Bacilli</taxon>
        <taxon>Bacillales</taxon>
        <taxon>Bacillaceae</taxon>
        <taxon>Compostibacillus</taxon>
    </lineage>
</organism>
<evidence type="ECO:0000256" key="1">
    <source>
        <dbReference type="ARBA" id="ARBA00001933"/>
    </source>
</evidence>
<dbReference type="Gene3D" id="3.40.640.10">
    <property type="entry name" value="Type I PLP-dependent aspartate aminotransferase-like (Major domain)"/>
    <property type="match status" value="1"/>
</dbReference>
<evidence type="ECO:0000256" key="2">
    <source>
        <dbReference type="ARBA" id="ARBA00007441"/>
    </source>
</evidence>
<dbReference type="InterPro" id="IPR050596">
    <property type="entry name" value="AspAT/PAT-like"/>
</dbReference>
<keyword evidence="5" id="KW-0663">Pyridoxal phosphate</keyword>
<keyword evidence="4" id="KW-0808">Transferase</keyword>